<comment type="caution">
    <text evidence="2">The sequence shown here is derived from an EMBL/GenBank/DDBJ whole genome shotgun (WGS) entry which is preliminary data.</text>
</comment>
<keyword evidence="1 2" id="KW-0808">Transferase</keyword>
<dbReference type="InterPro" id="IPR003673">
    <property type="entry name" value="CoA-Trfase_fam_III"/>
</dbReference>
<dbReference type="Gene3D" id="3.30.1540.10">
    <property type="entry name" value="formyl-coa transferase, domain 3"/>
    <property type="match status" value="1"/>
</dbReference>
<keyword evidence="3" id="KW-1185">Reference proteome</keyword>
<evidence type="ECO:0000313" key="3">
    <source>
        <dbReference type="Proteomes" id="UP000019141"/>
    </source>
</evidence>
<organism evidence="2 3">
    <name type="scientific">Entotheonella factor</name>
    <dbReference type="NCBI Taxonomy" id="1429438"/>
    <lineage>
        <taxon>Bacteria</taxon>
        <taxon>Pseudomonadati</taxon>
        <taxon>Nitrospinota/Tectimicrobiota group</taxon>
        <taxon>Candidatus Tectimicrobiota</taxon>
        <taxon>Candidatus Entotheonellia</taxon>
        <taxon>Candidatus Entotheonellales</taxon>
        <taxon>Candidatus Entotheonellaceae</taxon>
        <taxon>Candidatus Entotheonella</taxon>
    </lineage>
</organism>
<dbReference type="PANTHER" id="PTHR48207:SF3">
    <property type="entry name" value="SUCCINATE--HYDROXYMETHYLGLUTARATE COA-TRANSFERASE"/>
    <property type="match status" value="1"/>
</dbReference>
<name>W4LRV6_ENTF1</name>
<dbReference type="AlphaFoldDB" id="W4LRV6"/>
<evidence type="ECO:0000256" key="1">
    <source>
        <dbReference type="ARBA" id="ARBA00022679"/>
    </source>
</evidence>
<dbReference type="Pfam" id="PF02515">
    <property type="entry name" value="CoA_transf_3"/>
    <property type="match status" value="1"/>
</dbReference>
<dbReference type="InterPro" id="IPR023606">
    <property type="entry name" value="CoA-Trfase_III_dom_1_sf"/>
</dbReference>
<dbReference type="Gene3D" id="3.40.50.10540">
    <property type="entry name" value="Crotonobetainyl-coa:carnitine coa-transferase, domain 1"/>
    <property type="match status" value="1"/>
</dbReference>
<dbReference type="PATRIC" id="fig|1429438.4.peg.2146"/>
<dbReference type="InterPro" id="IPR044855">
    <property type="entry name" value="CoA-Trfase_III_dom3_sf"/>
</dbReference>
<proteinExistence type="predicted"/>
<dbReference type="PANTHER" id="PTHR48207">
    <property type="entry name" value="SUCCINATE--HYDROXYMETHYLGLUTARATE COA-TRANSFERASE"/>
    <property type="match status" value="1"/>
</dbReference>
<sequence>MDRPLEGYRIIDLGQIYNGPYCSLLLALLGAEVIKVEPLRGEIVRHRDPVSLMPYPYLMLNSSKKSVTLNLKHKQGKAIFRQLVEKGDVVLENYAVGVMERLGFGYDDLKEINPGIIYACSSGYGRGGPYSHYSAMDITVQAVSGVMAITGYPDMPPVKAGPAISDFTSGIHLYAALVTALLRRERTGKGCMVEVSMHDAMYPSLTSNLGSYYQKGHVVPRTANRHGGLAVAPYNVYPTSDGWMAIFCATDAHWPLLCKLMGREDLLADDRFANTVGRSQSMEEIDAIVSAWSQQYTRNDLNNTLIEAGVPCGPVLTLDEVADDPHLKQRQMIIDLDHPVKGPVKVIGCPLKFYNEDGALQVDVLPAPAIGQHNDEVYTSLLDYSPADLERLRTEGVI</sequence>
<protein>
    <submittedName>
        <fullName evidence="2">Formyl-CoA transferase</fullName>
    </submittedName>
</protein>
<dbReference type="Proteomes" id="UP000019141">
    <property type="component" value="Unassembled WGS sequence"/>
</dbReference>
<evidence type="ECO:0000313" key="2">
    <source>
        <dbReference type="EMBL" id="ETX00625.1"/>
    </source>
</evidence>
<dbReference type="SUPFAM" id="SSF89796">
    <property type="entry name" value="CoA-transferase family III (CaiB/BaiF)"/>
    <property type="match status" value="1"/>
</dbReference>
<dbReference type="EMBL" id="AZHW01000320">
    <property type="protein sequence ID" value="ETX00625.1"/>
    <property type="molecule type" value="Genomic_DNA"/>
</dbReference>
<dbReference type="HOGENOM" id="CLU_033975_2_3_7"/>
<dbReference type="InterPro" id="IPR050483">
    <property type="entry name" value="CoA-transferase_III_domain"/>
</dbReference>
<reference evidence="2 3" key="1">
    <citation type="journal article" date="2014" name="Nature">
        <title>An environmental bacterial taxon with a large and distinct metabolic repertoire.</title>
        <authorList>
            <person name="Wilson M.C."/>
            <person name="Mori T."/>
            <person name="Ruckert C."/>
            <person name="Uria A.R."/>
            <person name="Helf M.J."/>
            <person name="Takada K."/>
            <person name="Gernert C."/>
            <person name="Steffens U.A."/>
            <person name="Heycke N."/>
            <person name="Schmitt S."/>
            <person name="Rinke C."/>
            <person name="Helfrich E.J."/>
            <person name="Brachmann A.O."/>
            <person name="Gurgui C."/>
            <person name="Wakimoto T."/>
            <person name="Kracht M."/>
            <person name="Crusemann M."/>
            <person name="Hentschel U."/>
            <person name="Abe I."/>
            <person name="Matsunaga S."/>
            <person name="Kalinowski J."/>
            <person name="Takeyama H."/>
            <person name="Piel J."/>
        </authorList>
    </citation>
    <scope>NUCLEOTIDE SEQUENCE [LARGE SCALE GENOMIC DNA]</scope>
    <source>
        <strain evidence="3">TSY1</strain>
    </source>
</reference>
<gene>
    <name evidence="2" type="ORF">ETSY1_10530</name>
</gene>
<dbReference type="GO" id="GO:0008410">
    <property type="term" value="F:CoA-transferase activity"/>
    <property type="evidence" value="ECO:0007669"/>
    <property type="project" value="TreeGrafter"/>
</dbReference>
<accession>W4LRV6</accession>